<dbReference type="SUPFAM" id="SSF50129">
    <property type="entry name" value="GroES-like"/>
    <property type="match status" value="1"/>
</dbReference>
<protein>
    <submittedName>
        <fullName evidence="6">Alcohol dehydrogenase catalytic domain-containing protein</fullName>
    </submittedName>
</protein>
<dbReference type="SUPFAM" id="SSF51735">
    <property type="entry name" value="NAD(P)-binding Rossmann-fold domains"/>
    <property type="match status" value="1"/>
</dbReference>
<dbReference type="EMBL" id="JAMBOL010000003">
    <property type="protein sequence ID" value="MCM3713733.1"/>
    <property type="molecule type" value="Genomic_DNA"/>
</dbReference>
<dbReference type="InterPro" id="IPR013154">
    <property type="entry name" value="ADH-like_N"/>
</dbReference>
<name>A0A9X2DNU9_9BACI</name>
<dbReference type="PANTHER" id="PTHR43401:SF2">
    <property type="entry name" value="L-THREONINE 3-DEHYDROGENASE"/>
    <property type="match status" value="1"/>
</dbReference>
<dbReference type="Pfam" id="PF00107">
    <property type="entry name" value="ADH_zinc_N"/>
    <property type="match status" value="1"/>
</dbReference>
<keyword evidence="2 4" id="KW-0862">Zinc</keyword>
<dbReference type="InterPro" id="IPR011032">
    <property type="entry name" value="GroES-like_sf"/>
</dbReference>
<proteinExistence type="inferred from homology"/>
<dbReference type="InterPro" id="IPR036291">
    <property type="entry name" value="NAD(P)-bd_dom_sf"/>
</dbReference>
<dbReference type="Pfam" id="PF08240">
    <property type="entry name" value="ADH_N"/>
    <property type="match status" value="1"/>
</dbReference>
<reference evidence="6" key="1">
    <citation type="submission" date="2022-05" db="EMBL/GenBank/DDBJ databases">
        <title>Comparative Genomics of Spacecraft Associated Microbes.</title>
        <authorList>
            <person name="Tran M.T."/>
            <person name="Wright A."/>
            <person name="Seuylemezian A."/>
            <person name="Eisen J."/>
            <person name="Coil D."/>
        </authorList>
    </citation>
    <scope>NUCLEOTIDE SEQUENCE</scope>
    <source>
        <strain evidence="6">214.1.1</strain>
    </source>
</reference>
<evidence type="ECO:0000256" key="4">
    <source>
        <dbReference type="RuleBase" id="RU361277"/>
    </source>
</evidence>
<evidence type="ECO:0000256" key="2">
    <source>
        <dbReference type="ARBA" id="ARBA00022833"/>
    </source>
</evidence>
<comment type="caution">
    <text evidence="6">The sequence shown here is derived from an EMBL/GenBank/DDBJ whole genome shotgun (WGS) entry which is preliminary data.</text>
</comment>
<dbReference type="GO" id="GO:0016491">
    <property type="term" value="F:oxidoreductase activity"/>
    <property type="evidence" value="ECO:0007669"/>
    <property type="project" value="UniProtKB-KW"/>
</dbReference>
<feature type="domain" description="Enoyl reductase (ER)" evidence="5">
    <location>
        <begin position="11"/>
        <end position="346"/>
    </location>
</feature>
<evidence type="ECO:0000256" key="3">
    <source>
        <dbReference type="ARBA" id="ARBA00023002"/>
    </source>
</evidence>
<comment type="similarity">
    <text evidence="4">Belongs to the zinc-containing alcohol dehydrogenase family.</text>
</comment>
<keyword evidence="3" id="KW-0560">Oxidoreductase</keyword>
<dbReference type="SMART" id="SM00829">
    <property type="entry name" value="PKS_ER"/>
    <property type="match status" value="1"/>
</dbReference>
<keyword evidence="1 4" id="KW-0479">Metal-binding</keyword>
<dbReference type="GO" id="GO:0008270">
    <property type="term" value="F:zinc ion binding"/>
    <property type="evidence" value="ECO:0007669"/>
    <property type="project" value="InterPro"/>
</dbReference>
<dbReference type="InterPro" id="IPR013149">
    <property type="entry name" value="ADH-like_C"/>
</dbReference>
<dbReference type="RefSeq" id="WP_251222526.1">
    <property type="nucleotide sequence ID" value="NZ_JAMBOL010000003.1"/>
</dbReference>
<dbReference type="InterPro" id="IPR050129">
    <property type="entry name" value="Zn_alcohol_dh"/>
</dbReference>
<accession>A0A9X2DNU9</accession>
<dbReference type="PANTHER" id="PTHR43401">
    <property type="entry name" value="L-THREONINE 3-DEHYDROGENASE"/>
    <property type="match status" value="1"/>
</dbReference>
<dbReference type="InterPro" id="IPR020843">
    <property type="entry name" value="ER"/>
</dbReference>
<evidence type="ECO:0000313" key="7">
    <source>
        <dbReference type="Proteomes" id="UP001139179"/>
    </source>
</evidence>
<dbReference type="InterPro" id="IPR002328">
    <property type="entry name" value="ADH_Zn_CS"/>
</dbReference>
<dbReference type="Gene3D" id="3.90.180.10">
    <property type="entry name" value="Medium-chain alcohol dehydrogenases, catalytic domain"/>
    <property type="match status" value="1"/>
</dbReference>
<keyword evidence="7" id="KW-1185">Reference proteome</keyword>
<dbReference type="PROSITE" id="PS00059">
    <property type="entry name" value="ADH_ZINC"/>
    <property type="match status" value="1"/>
</dbReference>
<gene>
    <name evidence="6" type="ORF">M3202_06520</name>
</gene>
<sequence length="349" mass="37747">MKTMKAMQLTGARSLRYQEVERPVCKENEVIVKVHCVGVCATDLEIYQGEMIYFLNGQATYPIIPGHEWSGEVVDIGRDVTRVKVGDRVVGETTISCGTCRTCLAGSYNLCPNRVENGVLGKDGACAEYMVYPAHALHVFDPSISYEQACLLEPAAVSLRGIKRLEVTPEDSVAIIGAGPVGLLAVQAAKAYGAKQVVLIDMRETRLRQGLELGSDEIIDLSRDDLIERAAALTNGEMFSRIIEASGSPAAVESMTQIAAAGSRIVLLGLCGGKRAKIDLDTIVTSDLDICGSLGSPGVWQSVVELLETKKLDTAGLVTHRFSLHELEQAFSLMERKDPEIIKIVIHVC</sequence>
<dbReference type="Proteomes" id="UP001139179">
    <property type="component" value="Unassembled WGS sequence"/>
</dbReference>
<evidence type="ECO:0000313" key="6">
    <source>
        <dbReference type="EMBL" id="MCM3713733.1"/>
    </source>
</evidence>
<organism evidence="6 7">
    <name type="scientific">Halalkalibacter oceani</name>
    <dbReference type="NCBI Taxonomy" id="1653776"/>
    <lineage>
        <taxon>Bacteria</taxon>
        <taxon>Bacillati</taxon>
        <taxon>Bacillota</taxon>
        <taxon>Bacilli</taxon>
        <taxon>Bacillales</taxon>
        <taxon>Bacillaceae</taxon>
        <taxon>Halalkalibacter</taxon>
    </lineage>
</organism>
<dbReference type="AlphaFoldDB" id="A0A9X2DNU9"/>
<dbReference type="Gene3D" id="3.40.50.720">
    <property type="entry name" value="NAD(P)-binding Rossmann-like Domain"/>
    <property type="match status" value="1"/>
</dbReference>
<comment type="cofactor">
    <cofactor evidence="4">
        <name>Zn(2+)</name>
        <dbReference type="ChEBI" id="CHEBI:29105"/>
    </cofactor>
</comment>
<evidence type="ECO:0000259" key="5">
    <source>
        <dbReference type="SMART" id="SM00829"/>
    </source>
</evidence>
<evidence type="ECO:0000256" key="1">
    <source>
        <dbReference type="ARBA" id="ARBA00022723"/>
    </source>
</evidence>